<accession>A0A8K0I593</accession>
<dbReference type="OrthoDB" id="45365at2759"/>
<dbReference type="GO" id="GO:0034976">
    <property type="term" value="P:response to endoplasmic reticulum stress"/>
    <property type="evidence" value="ECO:0007669"/>
    <property type="project" value="InterPro"/>
</dbReference>
<dbReference type="AlphaFoldDB" id="A0A8K0I593"/>
<reference evidence="3" key="1">
    <citation type="journal article" date="2017" name="Gigascience">
        <title>The genome draft of coconut (Cocos nucifera).</title>
        <authorList>
            <person name="Xiao Y."/>
            <person name="Xu P."/>
            <person name="Fan H."/>
            <person name="Baudouin L."/>
            <person name="Xia W."/>
            <person name="Bocs S."/>
            <person name="Xu J."/>
            <person name="Li Q."/>
            <person name="Guo A."/>
            <person name="Zhou L."/>
            <person name="Li J."/>
            <person name="Wu Y."/>
            <person name="Ma Z."/>
            <person name="Armero A."/>
            <person name="Issali A.E."/>
            <person name="Liu N."/>
            <person name="Peng M."/>
            <person name="Yang Y."/>
        </authorList>
    </citation>
    <scope>NUCLEOTIDE SEQUENCE</scope>
    <source>
        <tissue evidence="3">Spear leaf of Hainan Tall coconut</tissue>
    </source>
</reference>
<keyword evidence="4" id="KW-1185">Reference proteome</keyword>
<dbReference type="InterPro" id="IPR044832">
    <property type="entry name" value="NRP-like"/>
</dbReference>
<dbReference type="Pfam" id="PF10539">
    <property type="entry name" value="Dev_Cell_Death"/>
    <property type="match status" value="1"/>
</dbReference>
<dbReference type="SMART" id="SM00767">
    <property type="entry name" value="DCD"/>
    <property type="match status" value="1"/>
</dbReference>
<dbReference type="PANTHER" id="PTHR46034">
    <property type="match status" value="1"/>
</dbReference>
<proteinExistence type="predicted"/>
<protein>
    <recommendedName>
        <fullName evidence="2">DCD domain-containing protein</fullName>
    </recommendedName>
</protein>
<feature type="region of interest" description="Disordered" evidence="1">
    <location>
        <begin position="1"/>
        <end position="42"/>
    </location>
</feature>
<name>A0A8K0I593_COCNU</name>
<gene>
    <name evidence="3" type="ORF">COCNU_04G003870</name>
</gene>
<evidence type="ECO:0000313" key="3">
    <source>
        <dbReference type="EMBL" id="KAG1338081.1"/>
    </source>
</evidence>
<evidence type="ECO:0000259" key="2">
    <source>
        <dbReference type="PROSITE" id="PS51222"/>
    </source>
</evidence>
<dbReference type="PROSITE" id="PS51222">
    <property type="entry name" value="DCD"/>
    <property type="match status" value="1"/>
</dbReference>
<evidence type="ECO:0000313" key="4">
    <source>
        <dbReference type="Proteomes" id="UP000797356"/>
    </source>
</evidence>
<organism evidence="3 4">
    <name type="scientific">Cocos nucifera</name>
    <name type="common">Coconut palm</name>
    <dbReference type="NCBI Taxonomy" id="13894"/>
    <lineage>
        <taxon>Eukaryota</taxon>
        <taxon>Viridiplantae</taxon>
        <taxon>Streptophyta</taxon>
        <taxon>Embryophyta</taxon>
        <taxon>Tracheophyta</taxon>
        <taxon>Spermatophyta</taxon>
        <taxon>Magnoliopsida</taxon>
        <taxon>Liliopsida</taxon>
        <taxon>Arecaceae</taxon>
        <taxon>Arecoideae</taxon>
        <taxon>Cocoseae</taxon>
        <taxon>Attaleinae</taxon>
        <taxon>Cocos</taxon>
    </lineage>
</organism>
<comment type="caution">
    <text evidence="3">The sequence shown here is derived from an EMBL/GenBank/DDBJ whole genome shotgun (WGS) entry which is preliminary data.</text>
</comment>
<dbReference type="Proteomes" id="UP000797356">
    <property type="component" value="Chromosome 4"/>
</dbReference>
<dbReference type="EMBL" id="CM017875">
    <property type="protein sequence ID" value="KAG1338081.1"/>
    <property type="molecule type" value="Genomic_DNA"/>
</dbReference>
<reference evidence="3" key="2">
    <citation type="submission" date="2019-07" db="EMBL/GenBank/DDBJ databases">
        <authorList>
            <person name="Yang Y."/>
            <person name="Bocs S."/>
            <person name="Baudouin L."/>
        </authorList>
    </citation>
    <scope>NUCLEOTIDE SEQUENCE</scope>
    <source>
        <tissue evidence="3">Spear leaf of Hainan Tall coconut</tissue>
    </source>
</reference>
<dbReference type="InterPro" id="IPR013989">
    <property type="entry name" value="Dev_and_cell_death_domain"/>
</dbReference>
<feature type="domain" description="DCD" evidence="2">
    <location>
        <begin position="50"/>
        <end position="183"/>
    </location>
</feature>
<evidence type="ECO:0000256" key="1">
    <source>
        <dbReference type="SAM" id="MobiDB-lite"/>
    </source>
</evidence>
<dbReference type="PANTHER" id="PTHR46034:SF7">
    <property type="entry name" value="INFLUENZA VIRUS NS1A-BINDING PROTEIN"/>
    <property type="match status" value="1"/>
</dbReference>
<sequence>MAPYADGMGDGKDDFMMDDPGCQPSQEGVLEPQEPPKESPSLNHDVAVDRVRHAIQESRQGLVAMEAMGARSVGLPFSHFSYVRNIEEGLPLFLFNYSDRKLHGIFEAASRGQLNANSYAWTDGGAERTPFPAQVAIHIKMRYQPLTEDRFKIVLVDNYYTNQHFWFELDHAQARALIALFKSSSYPINTRLTPSVSKKTKFLIPSPATTGNTTGHMERTYAKACELKKDLESAVDMVVKNKFTSLAWDDGDLELGSSSKTSFDALDDMENKEPELFSVWDEWAEKDEVANDSSASTYLDRENHILQGQQSGNEKLAPDMELVLLKLKELSAERQHINSFANECNADSVIPYGPVPIEVLENNEQIVEDHPILDEKEDTAAATNLVQGNAEVVKLAGLV</sequence>